<keyword evidence="5" id="KW-0539">Nucleus</keyword>
<keyword evidence="4" id="KW-0158">Chromosome</keyword>
<protein>
    <submittedName>
        <fullName evidence="7">Putative cenp-o kinetochore centromere component</fullName>
    </submittedName>
</protein>
<evidence type="ECO:0000256" key="3">
    <source>
        <dbReference type="ARBA" id="ARBA00007321"/>
    </source>
</evidence>
<evidence type="ECO:0000256" key="2">
    <source>
        <dbReference type="ARBA" id="ARBA00004584"/>
    </source>
</evidence>
<reference evidence="7 8" key="1">
    <citation type="journal article" date="2014" name="BMC Genomics">
        <title>Adaptive genomic structural variation in the grape powdery mildew pathogen, Erysiphe necator.</title>
        <authorList>
            <person name="Jones L."/>
            <person name="Riaz S."/>
            <person name="Morales-Cruz A."/>
            <person name="Amrine K.C."/>
            <person name="McGuire B."/>
            <person name="Gubler W.D."/>
            <person name="Walker M.A."/>
            <person name="Cantu D."/>
        </authorList>
    </citation>
    <scope>NUCLEOTIDE SEQUENCE [LARGE SCALE GENOMIC DNA]</scope>
    <source>
        <strain evidence="8">c</strain>
    </source>
</reference>
<dbReference type="Proteomes" id="UP000030854">
    <property type="component" value="Unassembled WGS sequence"/>
</dbReference>
<evidence type="ECO:0000256" key="6">
    <source>
        <dbReference type="ARBA" id="ARBA00023328"/>
    </source>
</evidence>
<gene>
    <name evidence="7" type="ORF">EV44_g1066</name>
</gene>
<evidence type="ECO:0000313" key="7">
    <source>
        <dbReference type="EMBL" id="KHJ35249.1"/>
    </source>
</evidence>
<evidence type="ECO:0000256" key="4">
    <source>
        <dbReference type="ARBA" id="ARBA00022454"/>
    </source>
</evidence>
<keyword evidence="6" id="KW-0137">Centromere</keyword>
<name>A0A0B1PF89_UNCNE</name>
<dbReference type="PANTHER" id="PTHR14582">
    <property type="entry name" value="INNER KINETOCHORE SUBUNIT MAL2"/>
    <property type="match status" value="1"/>
</dbReference>
<evidence type="ECO:0000256" key="5">
    <source>
        <dbReference type="ARBA" id="ARBA00023242"/>
    </source>
</evidence>
<dbReference type="Pfam" id="PF09496">
    <property type="entry name" value="CENP-O"/>
    <property type="match status" value="1"/>
</dbReference>
<dbReference type="STRING" id="52586.A0A0B1PF89"/>
<dbReference type="OMA" id="NHHRVAF"/>
<dbReference type="GO" id="GO:0005634">
    <property type="term" value="C:nucleus"/>
    <property type="evidence" value="ECO:0007669"/>
    <property type="project" value="UniProtKB-SubCell"/>
</dbReference>
<proteinExistence type="inferred from homology"/>
<evidence type="ECO:0000256" key="1">
    <source>
        <dbReference type="ARBA" id="ARBA00004123"/>
    </source>
</evidence>
<dbReference type="InterPro" id="IPR018464">
    <property type="entry name" value="CENP-O"/>
</dbReference>
<sequence length="314" mass="35755">MTHLRVEEQEDGDLISLELDNEINALQSQLSNLKSQRFHRASTVLSAETTLSQLSFIRKQKETPDATVNIESLLSTAKAQYSHNQTNLYRICATITPFRIQDPDPNAVNNGHILGLRFDVSNNGKFIRPYYIMLNKLWNGEKNMLSVHRHTLPPAIPLSTLVEKYLVNHRGPLALASGSKVRTGKQSLLIFSRALRRSIVAYHNRLSLIKNFRIAFGLDVDDDSAMIYDEEIILDLSALDSEMKNLRLEWIDGRVGRIVINEDGEIKKCIIISEGKRHRASERALSGSLQNLGEKLWEEHCRRRRSTLNSDDLN</sequence>
<organism evidence="7 8">
    <name type="scientific">Uncinula necator</name>
    <name type="common">Grape powdery mildew</name>
    <dbReference type="NCBI Taxonomy" id="52586"/>
    <lineage>
        <taxon>Eukaryota</taxon>
        <taxon>Fungi</taxon>
        <taxon>Dikarya</taxon>
        <taxon>Ascomycota</taxon>
        <taxon>Pezizomycotina</taxon>
        <taxon>Leotiomycetes</taxon>
        <taxon>Erysiphales</taxon>
        <taxon>Erysiphaceae</taxon>
        <taxon>Erysiphe</taxon>
    </lineage>
</organism>
<comment type="caution">
    <text evidence="7">The sequence shown here is derived from an EMBL/GenBank/DDBJ whole genome shotgun (WGS) entry which is preliminary data.</text>
</comment>
<keyword evidence="8" id="KW-1185">Reference proteome</keyword>
<comment type="similarity">
    <text evidence="3">Belongs to the CENP-O/MCM21 family.</text>
</comment>
<dbReference type="GO" id="GO:0031511">
    <property type="term" value="C:Mis6-Sim4 complex"/>
    <property type="evidence" value="ECO:0007669"/>
    <property type="project" value="TreeGrafter"/>
</dbReference>
<dbReference type="EMBL" id="JNVN01000456">
    <property type="protein sequence ID" value="KHJ35249.1"/>
    <property type="molecule type" value="Genomic_DNA"/>
</dbReference>
<dbReference type="AlphaFoldDB" id="A0A0B1PF89"/>
<accession>A0A0B1PF89</accession>
<dbReference type="HOGENOM" id="CLU_042556_0_0_1"/>
<dbReference type="PANTHER" id="PTHR14582:SF1">
    <property type="entry name" value="CENTROMERE PROTEIN O"/>
    <property type="match status" value="1"/>
</dbReference>
<evidence type="ECO:0000313" key="8">
    <source>
        <dbReference type="Proteomes" id="UP000030854"/>
    </source>
</evidence>
<comment type="subcellular location">
    <subcellularLocation>
        <location evidence="2">Chromosome</location>
        <location evidence="2">Centromere</location>
    </subcellularLocation>
    <subcellularLocation>
        <location evidence="1">Nucleus</location>
    </subcellularLocation>
</comment>